<evidence type="ECO:0000313" key="2">
    <source>
        <dbReference type="EMBL" id="KPI89702.1"/>
    </source>
</evidence>
<evidence type="ECO:0000256" key="1">
    <source>
        <dbReference type="SAM" id="MobiDB-lite"/>
    </source>
</evidence>
<feature type="region of interest" description="Disordered" evidence="1">
    <location>
        <begin position="129"/>
        <end position="167"/>
    </location>
</feature>
<gene>
    <name evidence="2" type="ORF">ABL78_1195</name>
</gene>
<reference evidence="2 3" key="1">
    <citation type="journal article" date="2015" name="PLoS Pathog.">
        <title>Leptomonas seymouri: Adaptations to the Dixenous Life Cycle Analyzed by Genome Sequencing, Transcriptome Profiling and Co-infection with Leishmania donovani.</title>
        <authorList>
            <person name="Kraeva N."/>
            <person name="Butenko A."/>
            <person name="Hlavacova J."/>
            <person name="Kostygov A."/>
            <person name="Myskova J."/>
            <person name="Grybchuk D."/>
            <person name="Lestinova T."/>
            <person name="Votypka J."/>
            <person name="Volf P."/>
            <person name="Opperdoes F."/>
            <person name="Flegontov P."/>
            <person name="Lukes J."/>
            <person name="Yurchenko V."/>
        </authorList>
    </citation>
    <scope>NUCLEOTIDE SEQUENCE [LARGE SCALE GENOMIC DNA]</scope>
    <source>
        <strain evidence="2 3">ATCC 30220</strain>
    </source>
</reference>
<name>A0A0N1I995_LEPSE</name>
<feature type="compositionally biased region" description="Basic and acidic residues" evidence="1">
    <location>
        <begin position="129"/>
        <end position="145"/>
    </location>
</feature>
<feature type="compositionally biased region" description="Low complexity" evidence="1">
    <location>
        <begin position="451"/>
        <end position="470"/>
    </location>
</feature>
<protein>
    <submittedName>
        <fullName evidence="2">Uncharacterized protein</fullName>
    </submittedName>
</protein>
<sequence length="564" mass="60470">MPRSSSSGGGGSGSRKTGDSSDRKRYAPVVEKGENAWKREWSSFMSGVNLKRLRDGTSGVSLKASADIGQLEPTAAALTATTASASAYGPSAPNADTAGDVGVNSDGIPLNAGAASASFAYLFSSPAERRAEREAREREEREQRLAKKRARMAQEDPLSVMSKHQRALHDAAQRGLQLDGMNRKARRDFLHLTVSEAQKKAAEQSRAFRLHDLMDAKLEWYQQGPHPVDLIAEKLVRRKAEKKAKQLGLKYNYLAPHASWLAKRAQRRREGLLVGLGKRLVFNEEVDEAAAEKGGDTITMTVTDPLHQRTVPLRDMGLLLAPATIAPMAAADGETMEEAAADAAVESAMREDNDSDSADGRERDRSSGPPATGSAPAVTPALLPDVGVLQDPSKLATSFVRSVVRDRATAVAIQQLNRTTTFLSPDLVKGPSLTPEDTTAAQGLPLQTLMGGKAPAAPGRPSASSASAAGKPRRPTRSSAAPSFSPYVIPVSVEGREPLQSTSPTGDAVRMPHEKRKRAQTHGDIDGGEVDKPPLKRETADVKKPRERKLVKPVRTKKSQTSTK</sequence>
<dbReference type="VEuPathDB" id="TriTrypDB:Lsey_0018_0320"/>
<feature type="region of interest" description="Disordered" evidence="1">
    <location>
        <begin position="1"/>
        <end position="31"/>
    </location>
</feature>
<dbReference type="OMA" id="KYNYLAP"/>
<dbReference type="OrthoDB" id="265807at2759"/>
<comment type="caution">
    <text evidence="2">The sequence shown here is derived from an EMBL/GenBank/DDBJ whole genome shotgun (WGS) entry which is preliminary data.</text>
</comment>
<accession>A0A0N1I995</accession>
<dbReference type="EMBL" id="LJSK01000018">
    <property type="protein sequence ID" value="KPI89702.1"/>
    <property type="molecule type" value="Genomic_DNA"/>
</dbReference>
<evidence type="ECO:0000313" key="3">
    <source>
        <dbReference type="Proteomes" id="UP000038009"/>
    </source>
</evidence>
<feature type="compositionally biased region" description="Basic and acidic residues" evidence="1">
    <location>
        <begin position="348"/>
        <end position="366"/>
    </location>
</feature>
<feature type="compositionally biased region" description="Basic and acidic residues" evidence="1">
    <location>
        <begin position="16"/>
        <end position="31"/>
    </location>
</feature>
<dbReference type="Proteomes" id="UP000038009">
    <property type="component" value="Unassembled WGS sequence"/>
</dbReference>
<dbReference type="AlphaFoldDB" id="A0A0N1I995"/>
<feature type="region of interest" description="Disordered" evidence="1">
    <location>
        <begin position="332"/>
        <end position="379"/>
    </location>
</feature>
<feature type="compositionally biased region" description="Basic and acidic residues" evidence="1">
    <location>
        <begin position="521"/>
        <end position="550"/>
    </location>
</feature>
<feature type="region of interest" description="Disordered" evidence="1">
    <location>
        <begin position="449"/>
        <end position="564"/>
    </location>
</feature>
<keyword evidence="3" id="KW-1185">Reference proteome</keyword>
<proteinExistence type="predicted"/>
<organism evidence="2 3">
    <name type="scientific">Leptomonas seymouri</name>
    <dbReference type="NCBI Taxonomy" id="5684"/>
    <lineage>
        <taxon>Eukaryota</taxon>
        <taxon>Discoba</taxon>
        <taxon>Euglenozoa</taxon>
        <taxon>Kinetoplastea</taxon>
        <taxon>Metakinetoplastina</taxon>
        <taxon>Trypanosomatida</taxon>
        <taxon>Trypanosomatidae</taxon>
        <taxon>Leishmaniinae</taxon>
        <taxon>Leptomonas</taxon>
    </lineage>
</organism>